<feature type="binding site" evidence="7">
    <location>
        <position position="161"/>
    </location>
    <ligand>
        <name>Mg(2+)</name>
        <dbReference type="ChEBI" id="CHEBI:18420"/>
    </ligand>
</feature>
<feature type="transmembrane region" description="Helical" evidence="8">
    <location>
        <begin position="12"/>
        <end position="34"/>
    </location>
</feature>
<dbReference type="eggNOG" id="COG0472">
    <property type="taxonomic scope" value="Bacteria"/>
</dbReference>
<evidence type="ECO:0000313" key="9">
    <source>
        <dbReference type="EMBL" id="ADY52849.1"/>
    </source>
</evidence>
<dbReference type="GO" id="GO:0046872">
    <property type="term" value="F:metal ion binding"/>
    <property type="evidence" value="ECO:0007669"/>
    <property type="project" value="UniProtKB-KW"/>
</dbReference>
<feature type="transmembrane region" description="Helical" evidence="8">
    <location>
        <begin position="251"/>
        <end position="276"/>
    </location>
</feature>
<accession>F0SD63</accession>
<protein>
    <submittedName>
        <fullName evidence="9">Glycosyl transferase, family 4, conserved region</fullName>
    </submittedName>
</protein>
<keyword evidence="6 8" id="KW-0472">Membrane</keyword>
<dbReference type="Proteomes" id="UP000000310">
    <property type="component" value="Chromosome"/>
</dbReference>
<dbReference type="GO" id="GO:0005886">
    <property type="term" value="C:plasma membrane"/>
    <property type="evidence" value="ECO:0007669"/>
    <property type="project" value="UniProtKB-SubCell"/>
</dbReference>
<dbReference type="AlphaFoldDB" id="F0SD63"/>
<dbReference type="Pfam" id="PF00953">
    <property type="entry name" value="Glycos_transf_4"/>
    <property type="match status" value="1"/>
</dbReference>
<dbReference type="InterPro" id="IPR000715">
    <property type="entry name" value="Glycosyl_transferase_4"/>
</dbReference>
<dbReference type="CDD" id="cd06853">
    <property type="entry name" value="GT_WecA_like"/>
    <property type="match status" value="1"/>
</dbReference>
<dbReference type="PANTHER" id="PTHR22926">
    <property type="entry name" value="PHOSPHO-N-ACETYLMURAMOYL-PENTAPEPTIDE-TRANSFERASE"/>
    <property type="match status" value="1"/>
</dbReference>
<evidence type="ECO:0000256" key="5">
    <source>
        <dbReference type="ARBA" id="ARBA00022989"/>
    </source>
</evidence>
<keyword evidence="10" id="KW-1185">Reference proteome</keyword>
<proteinExistence type="predicted"/>
<keyword evidence="3 9" id="KW-0808">Transferase</keyword>
<dbReference type="GO" id="GO:0071555">
    <property type="term" value="P:cell wall organization"/>
    <property type="evidence" value="ECO:0007669"/>
    <property type="project" value="TreeGrafter"/>
</dbReference>
<dbReference type="InterPro" id="IPR018480">
    <property type="entry name" value="PNAcMuramoyl-5peptid_Trfase_CS"/>
</dbReference>
<feature type="transmembrane region" description="Helical" evidence="8">
    <location>
        <begin position="297"/>
        <end position="325"/>
    </location>
</feature>
<feature type="transmembrane region" description="Helical" evidence="8">
    <location>
        <begin position="222"/>
        <end position="239"/>
    </location>
</feature>
<dbReference type="RefSeq" id="WP_013633335.1">
    <property type="nucleotide sequence ID" value="NC_015177.1"/>
</dbReference>
<reference evidence="9 10" key="1">
    <citation type="journal article" date="2011" name="Stand. Genomic Sci.">
        <title>Complete genome sequence of the gliding, heparinolytic Pedobacter saltans type strain (113).</title>
        <authorList>
            <person name="Liolios K."/>
            <person name="Sikorski J."/>
            <person name="Lu M."/>
            <person name="Nolan M."/>
            <person name="Lapidus A."/>
            <person name="Lucas S."/>
            <person name="Hammon N."/>
            <person name="Deshpande S."/>
            <person name="Cheng J.F."/>
            <person name="Tapia R."/>
            <person name="Han C."/>
            <person name="Goodwin L."/>
            <person name="Pitluck S."/>
            <person name="Huntemann M."/>
            <person name="Ivanova N."/>
            <person name="Pagani I."/>
            <person name="Mavromatis K."/>
            <person name="Ovchinikova G."/>
            <person name="Pati A."/>
            <person name="Chen A."/>
            <person name="Palaniappan K."/>
            <person name="Land M."/>
            <person name="Hauser L."/>
            <person name="Brambilla E.M."/>
            <person name="Kotsyurbenko O."/>
            <person name="Rohde M."/>
            <person name="Tindall B.J."/>
            <person name="Abt B."/>
            <person name="Goker M."/>
            <person name="Detter J.C."/>
            <person name="Woyke T."/>
            <person name="Bristow J."/>
            <person name="Eisen J.A."/>
            <person name="Markowitz V."/>
            <person name="Hugenholtz P."/>
            <person name="Klenk H.P."/>
            <person name="Kyrpides N.C."/>
        </authorList>
    </citation>
    <scope>NUCLEOTIDE SEQUENCE [LARGE SCALE GENOMIC DNA]</scope>
    <source>
        <strain evidence="10">ATCC 51119 / DSM 12145 / JCM 21818 / LMG 10337 / NBRC 100064 / NCIMB 13643</strain>
    </source>
</reference>
<comment type="cofactor">
    <cofactor evidence="7">
        <name>Mg(2+)</name>
        <dbReference type="ChEBI" id="CHEBI:18420"/>
    </cofactor>
</comment>
<evidence type="ECO:0000256" key="2">
    <source>
        <dbReference type="ARBA" id="ARBA00022475"/>
    </source>
</evidence>
<dbReference type="GO" id="GO:0044038">
    <property type="term" value="P:cell wall macromolecule biosynthetic process"/>
    <property type="evidence" value="ECO:0007669"/>
    <property type="project" value="TreeGrafter"/>
</dbReference>
<feature type="binding site" evidence="7">
    <location>
        <position position="221"/>
    </location>
    <ligand>
        <name>Mg(2+)</name>
        <dbReference type="ChEBI" id="CHEBI:18420"/>
    </ligand>
</feature>
<evidence type="ECO:0000256" key="4">
    <source>
        <dbReference type="ARBA" id="ARBA00022692"/>
    </source>
</evidence>
<sequence length="367" mass="40952">MSLNLEWPWLYNVLIIMLSAAVTFFAIPSIIFVANTRHLYDDLEKDRKDHQHGISRLGGVAIFCAFTIVSLLFAKYDDVLSTNVLLTSCIILFAVGLKDDLAGTSPTTKFIMQFIVALILVTMGDVRLSSLYGVFGMWDINYFSSISLSVLIIMFFINAFNLIDGIDGLAGTIGIIVSLTFAVMFIHMGELGLAILAFSLVGALAGFLYYNFSPSRIFMGDTGSLLVGLISIVLAIKFIELNKFSSTMPRPAFLSAPATAVSVLIIPLFDTFRVFMLRIMQGRSPFSADRNHIHHRILKLGFSHLQATLALAITNILFIYLAIIFRGFGNGLLIALFFVVCMLINWITTILLRIKERKELKIEYLWK</sequence>
<feature type="transmembrane region" description="Helical" evidence="8">
    <location>
        <begin position="331"/>
        <end position="352"/>
    </location>
</feature>
<reference evidence="10" key="2">
    <citation type="submission" date="2011-02" db="EMBL/GenBank/DDBJ databases">
        <title>The complete genome of Pedobacter saltans DSM 12145.</title>
        <authorList>
            <consortium name="US DOE Joint Genome Institute (JGI-PGF)"/>
            <person name="Lucas S."/>
            <person name="Copeland A."/>
            <person name="Lapidus A."/>
            <person name="Bruce D."/>
            <person name="Goodwin L."/>
            <person name="Pitluck S."/>
            <person name="Kyrpides N."/>
            <person name="Mavromatis K."/>
            <person name="Pagani I."/>
            <person name="Ivanova N."/>
            <person name="Ovchinnikova G."/>
            <person name="Lu M."/>
            <person name="Detter J.C."/>
            <person name="Han C."/>
            <person name="Land M."/>
            <person name="Hauser L."/>
            <person name="Markowitz V."/>
            <person name="Cheng J.-F."/>
            <person name="Hugenholtz P."/>
            <person name="Woyke T."/>
            <person name="Wu D."/>
            <person name="Tindall B."/>
            <person name="Pomrenke H.G."/>
            <person name="Brambilla E."/>
            <person name="Klenk H.-P."/>
            <person name="Eisen J.A."/>
        </authorList>
    </citation>
    <scope>NUCLEOTIDE SEQUENCE [LARGE SCALE GENOMIC DNA]</scope>
    <source>
        <strain evidence="10">ATCC 51119 / DSM 12145 / JCM 21818 / LMG 10337 / NBRC 100064 / NCIMB 13643</strain>
    </source>
</reference>
<dbReference type="EMBL" id="CP002545">
    <property type="protein sequence ID" value="ADY52849.1"/>
    <property type="molecule type" value="Genomic_DNA"/>
</dbReference>
<dbReference type="HOGENOM" id="CLU_023982_1_1_10"/>
<comment type="subcellular location">
    <subcellularLocation>
        <location evidence="1">Cell membrane</location>
        <topology evidence="1">Multi-pass membrane protein</topology>
    </subcellularLocation>
</comment>
<evidence type="ECO:0000313" key="10">
    <source>
        <dbReference type="Proteomes" id="UP000000310"/>
    </source>
</evidence>
<dbReference type="GO" id="GO:0016780">
    <property type="term" value="F:phosphotransferase activity, for other substituted phosphate groups"/>
    <property type="evidence" value="ECO:0007669"/>
    <property type="project" value="InterPro"/>
</dbReference>
<feature type="transmembrane region" description="Helical" evidence="8">
    <location>
        <begin position="140"/>
        <end position="161"/>
    </location>
</feature>
<keyword evidence="7" id="KW-0479">Metal-binding</keyword>
<feature type="transmembrane region" description="Helical" evidence="8">
    <location>
        <begin position="192"/>
        <end position="210"/>
    </location>
</feature>
<keyword evidence="2" id="KW-1003">Cell membrane</keyword>
<dbReference type="PANTHER" id="PTHR22926:SF3">
    <property type="entry name" value="UNDECAPRENYL-PHOSPHATE ALPHA-N-ACETYLGLUCOSAMINYL 1-PHOSPHATE TRANSFERASE"/>
    <property type="match status" value="1"/>
</dbReference>
<organism evidence="9 10">
    <name type="scientific">Pseudopedobacter saltans (strain ATCC 51119 / DSM 12145 / JCM 21818 / CCUG 39354 / LMG 10337 / NBRC 100064 / NCIMB 13643)</name>
    <name type="common">Pedobacter saltans</name>
    <dbReference type="NCBI Taxonomy" id="762903"/>
    <lineage>
        <taxon>Bacteria</taxon>
        <taxon>Pseudomonadati</taxon>
        <taxon>Bacteroidota</taxon>
        <taxon>Sphingobacteriia</taxon>
        <taxon>Sphingobacteriales</taxon>
        <taxon>Sphingobacteriaceae</taxon>
        <taxon>Pseudopedobacter</taxon>
    </lineage>
</organism>
<keyword evidence="7" id="KW-0460">Magnesium</keyword>
<evidence type="ECO:0000256" key="1">
    <source>
        <dbReference type="ARBA" id="ARBA00004651"/>
    </source>
</evidence>
<feature type="transmembrane region" description="Helical" evidence="8">
    <location>
        <begin position="110"/>
        <end position="128"/>
    </location>
</feature>
<feature type="transmembrane region" description="Helical" evidence="8">
    <location>
        <begin position="168"/>
        <end position="186"/>
    </location>
</feature>
<evidence type="ECO:0000256" key="8">
    <source>
        <dbReference type="SAM" id="Phobius"/>
    </source>
</evidence>
<name>F0SD63_PSESL</name>
<evidence type="ECO:0000256" key="3">
    <source>
        <dbReference type="ARBA" id="ARBA00022679"/>
    </source>
</evidence>
<feature type="transmembrane region" description="Helical" evidence="8">
    <location>
        <begin position="80"/>
        <end position="98"/>
    </location>
</feature>
<evidence type="ECO:0000256" key="7">
    <source>
        <dbReference type="PIRSR" id="PIRSR600715-1"/>
    </source>
</evidence>
<dbReference type="STRING" id="762903.Pedsa_2300"/>
<dbReference type="KEGG" id="psn:Pedsa_2300"/>
<evidence type="ECO:0000256" key="6">
    <source>
        <dbReference type="ARBA" id="ARBA00023136"/>
    </source>
</evidence>
<gene>
    <name evidence="9" type="ordered locus">Pedsa_2300</name>
</gene>
<keyword evidence="5 8" id="KW-1133">Transmembrane helix</keyword>
<keyword evidence="4 8" id="KW-0812">Transmembrane</keyword>
<dbReference type="GO" id="GO:0009103">
    <property type="term" value="P:lipopolysaccharide biosynthetic process"/>
    <property type="evidence" value="ECO:0007669"/>
    <property type="project" value="TreeGrafter"/>
</dbReference>
<dbReference type="PROSITE" id="PS01348">
    <property type="entry name" value="MRAY_2"/>
    <property type="match status" value="1"/>
</dbReference>
<feature type="transmembrane region" description="Helical" evidence="8">
    <location>
        <begin position="54"/>
        <end position="74"/>
    </location>
</feature>